<dbReference type="InterPro" id="IPR036942">
    <property type="entry name" value="Beta-barrel_TonB_sf"/>
</dbReference>
<dbReference type="Pfam" id="PF13715">
    <property type="entry name" value="CarbopepD_reg_2"/>
    <property type="match status" value="1"/>
</dbReference>
<evidence type="ECO:0000256" key="2">
    <source>
        <dbReference type="ARBA" id="ARBA00022448"/>
    </source>
</evidence>
<evidence type="ECO:0000256" key="7">
    <source>
        <dbReference type="PROSITE-ProRule" id="PRU01360"/>
    </source>
</evidence>
<keyword evidence="2 7" id="KW-0813">Transport</keyword>
<evidence type="ECO:0000313" key="9">
    <source>
        <dbReference type="EMBL" id="QIU92678.1"/>
    </source>
</evidence>
<dbReference type="KEGG" id="bfc:BacF7301_00225"/>
<dbReference type="InterPro" id="IPR023996">
    <property type="entry name" value="TonB-dep_OMP_SusC/RagA"/>
</dbReference>
<dbReference type="InterPro" id="IPR023997">
    <property type="entry name" value="TonB-dep_OMP_SusC/RagA_CS"/>
</dbReference>
<evidence type="ECO:0000256" key="1">
    <source>
        <dbReference type="ARBA" id="ARBA00004571"/>
    </source>
</evidence>
<dbReference type="RefSeq" id="WP_167959437.1">
    <property type="nucleotide sequence ID" value="NZ_CP050831.1"/>
</dbReference>
<dbReference type="PROSITE" id="PS52016">
    <property type="entry name" value="TONB_DEPENDENT_REC_3"/>
    <property type="match status" value="1"/>
</dbReference>
<dbReference type="Gene3D" id="2.40.170.20">
    <property type="entry name" value="TonB-dependent receptor, beta-barrel domain"/>
    <property type="match status" value="1"/>
</dbReference>
<dbReference type="NCBIfam" id="TIGR04057">
    <property type="entry name" value="SusC_RagA_signa"/>
    <property type="match status" value="1"/>
</dbReference>
<keyword evidence="5 7" id="KW-0472">Membrane</keyword>
<feature type="domain" description="TonB-dependent receptor plug" evidence="8">
    <location>
        <begin position="134"/>
        <end position="242"/>
    </location>
</feature>
<keyword evidence="9" id="KW-0675">Receptor</keyword>
<comment type="subcellular location">
    <subcellularLocation>
        <location evidence="1 7">Cell outer membrane</location>
        <topology evidence="1 7">Multi-pass membrane protein</topology>
    </subcellularLocation>
</comment>
<dbReference type="Proteomes" id="UP000501780">
    <property type="component" value="Chromosome"/>
</dbReference>
<proteinExistence type="inferred from homology"/>
<dbReference type="EMBL" id="CP050831">
    <property type="protein sequence ID" value="QIU92678.1"/>
    <property type="molecule type" value="Genomic_DNA"/>
</dbReference>
<protein>
    <submittedName>
        <fullName evidence="9">TonB-dependent receptor</fullName>
    </submittedName>
</protein>
<dbReference type="Pfam" id="PF07715">
    <property type="entry name" value="Plug"/>
    <property type="match status" value="1"/>
</dbReference>
<dbReference type="InterPro" id="IPR012910">
    <property type="entry name" value="Plug_dom"/>
</dbReference>
<dbReference type="Gene3D" id="2.170.130.10">
    <property type="entry name" value="TonB-dependent receptor, plug domain"/>
    <property type="match status" value="1"/>
</dbReference>
<keyword evidence="4 7" id="KW-0812">Transmembrane</keyword>
<dbReference type="InterPro" id="IPR008969">
    <property type="entry name" value="CarboxyPept-like_regulatory"/>
</dbReference>
<dbReference type="InterPro" id="IPR039426">
    <property type="entry name" value="TonB-dep_rcpt-like"/>
</dbReference>
<dbReference type="SUPFAM" id="SSF49464">
    <property type="entry name" value="Carboxypeptidase regulatory domain-like"/>
    <property type="match status" value="1"/>
</dbReference>
<evidence type="ECO:0000256" key="6">
    <source>
        <dbReference type="ARBA" id="ARBA00023237"/>
    </source>
</evidence>
<accession>A0A6H0KJD9</accession>
<organism evidence="9 10">
    <name type="scientific">Bacteroides faecium</name>
    <dbReference type="NCBI Taxonomy" id="2715212"/>
    <lineage>
        <taxon>Bacteria</taxon>
        <taxon>Pseudomonadati</taxon>
        <taxon>Bacteroidota</taxon>
        <taxon>Bacteroidia</taxon>
        <taxon>Bacteroidales</taxon>
        <taxon>Bacteroidaceae</taxon>
        <taxon>Bacteroides</taxon>
    </lineage>
</organism>
<keyword evidence="10" id="KW-1185">Reference proteome</keyword>
<dbReference type="GO" id="GO:0009279">
    <property type="term" value="C:cell outer membrane"/>
    <property type="evidence" value="ECO:0007669"/>
    <property type="project" value="UniProtKB-SubCell"/>
</dbReference>
<dbReference type="SUPFAM" id="SSF56935">
    <property type="entry name" value="Porins"/>
    <property type="match status" value="1"/>
</dbReference>
<gene>
    <name evidence="9" type="ORF">BacF7301_00225</name>
</gene>
<dbReference type="InterPro" id="IPR037066">
    <property type="entry name" value="Plug_dom_sf"/>
</dbReference>
<keyword evidence="3 7" id="KW-1134">Transmembrane beta strand</keyword>
<sequence>MNNFYFRMSINRKSVILLILLALQIYNSGLVFAQNRAKSKAPITGTVSGIVSADGFSMPGATVKNVTTGLGVITDDKGFYKIGITGPKDILQFSFLGYQQVDRVVGVSKKIDVTLEDASKELNEVVVVGYGVTKKRDITGSIVSVSKEDIEQKMPTSIFDALQGSAAGVMISSGSGQPGEGASVIIRGISTMNDAGITPLWVVDGVPTTDIDNINPYDIESMEVLKDAASAAIYGARSANGVIIVTTKKGTEKAPVLEVRYQHSLSNLTHKLPQLNTNEYRRMQKGLLEYANGEGNGLVSTAVKNVLTAQMNDSLNVLLSNDNDYQDIAFRTARKDQLDLSFGGGSSKLKYMLMTGFLNEQGIIKNTSFKRLSARLNADYIATSYLTLGTKISFSYAKKSGVDEGGFLNSLLSRKPNLALYYPDGTLIGTLWGINPIAANLQTNFTDIYRGSFYQFIEFKINKNLKFTTNFNVNMSLHRYNYMKPTLLSDSYLNNFGSHNSTLNYDWMNENYFNYTKSIKDIHNFSAMLGISLQGWKTETDYFSGKNSATDAVYTQNAFAANFDLTKTGTKETAHNMASAFARVTYNYKSKYLFAANLRADGSSRFAKNKKIGYFPSASAAWRISDERFMQWARKIKLNDAKLRLSYGVTGNEAIGDYDSQLSYDIGGIYDGISGVTAARIAVNDLGWEQTAQMNVGIDLSFNKGKYQITVDYFDKTTDNLLANYEIPKEWGFNTVRKNIGSITNKGLELSFTGNIINTQKISLNLSANIAFNKNKVKALAEGASYIHNDKWWISEGRPLGDFYGYTYIDVFQYDQSNAFDSNWEQLTPIFRTDGNGNAVIDANGKHILDHYELGGVVYEGEVNQKKLPDGTPFRGGDINWKENPEQKDGIIDDKDRTVIGNAQPDFTGGFSFNFRYKNWTLFASAYYSIGGKVYNQAKYNQDQASMWAFSTIPSVGWLDNFWVRQGDKVTYPRPYRDSYQNDRAVNSFYIEDGSYLKIRNIRLSYRFNPQLVNKVNLKGLNIYAYVNNPFTFTGYSGYDPEFSSYSALSIGEDTNRFPRKREYGMGITANF</sequence>
<dbReference type="AlphaFoldDB" id="A0A6H0KJD9"/>
<reference evidence="9 10" key="1">
    <citation type="submission" date="2020-03" db="EMBL/GenBank/DDBJ databases">
        <title>Genomic analysis of Bacteroides faecium CBA7301.</title>
        <authorList>
            <person name="Kim J."/>
            <person name="Roh S.W."/>
        </authorList>
    </citation>
    <scope>NUCLEOTIDE SEQUENCE [LARGE SCALE GENOMIC DNA]</scope>
    <source>
        <strain evidence="9 10">CBA7301</strain>
    </source>
</reference>
<evidence type="ECO:0000256" key="5">
    <source>
        <dbReference type="ARBA" id="ARBA00023136"/>
    </source>
</evidence>
<dbReference type="NCBIfam" id="TIGR04056">
    <property type="entry name" value="OMP_RagA_SusC"/>
    <property type="match status" value="1"/>
</dbReference>
<evidence type="ECO:0000259" key="8">
    <source>
        <dbReference type="Pfam" id="PF07715"/>
    </source>
</evidence>
<evidence type="ECO:0000256" key="3">
    <source>
        <dbReference type="ARBA" id="ARBA00022452"/>
    </source>
</evidence>
<keyword evidence="6 7" id="KW-0998">Cell outer membrane</keyword>
<name>A0A6H0KJD9_9BACE</name>
<comment type="similarity">
    <text evidence="7">Belongs to the TonB-dependent receptor family.</text>
</comment>
<evidence type="ECO:0000256" key="4">
    <source>
        <dbReference type="ARBA" id="ARBA00022692"/>
    </source>
</evidence>
<evidence type="ECO:0000313" key="10">
    <source>
        <dbReference type="Proteomes" id="UP000501780"/>
    </source>
</evidence>